<accession>A0A2I1HI97</accession>
<reference evidence="2 3" key="1">
    <citation type="submission" date="2015-10" db="EMBL/GenBank/DDBJ databases">
        <title>Genome analyses suggest a sexual origin of heterokaryosis in a supposedly ancient asexual fungus.</title>
        <authorList>
            <person name="Ropars J."/>
            <person name="Sedzielewska K."/>
            <person name="Noel J."/>
            <person name="Charron P."/>
            <person name="Farinelli L."/>
            <person name="Marton T."/>
            <person name="Kruger M."/>
            <person name="Pelin A."/>
            <person name="Brachmann A."/>
            <person name="Corradi N."/>
        </authorList>
    </citation>
    <scope>NUCLEOTIDE SEQUENCE [LARGE SCALE GENOMIC DNA]</scope>
    <source>
        <strain evidence="2 3">A4</strain>
    </source>
</reference>
<evidence type="ECO:0000313" key="2">
    <source>
        <dbReference type="EMBL" id="PKY58604.1"/>
    </source>
</evidence>
<protein>
    <submittedName>
        <fullName evidence="2">Uncharacterized protein</fullName>
    </submittedName>
</protein>
<dbReference type="AlphaFoldDB" id="A0A2I1HI97"/>
<organism evidence="2 3">
    <name type="scientific">Rhizophagus irregularis</name>
    <dbReference type="NCBI Taxonomy" id="588596"/>
    <lineage>
        <taxon>Eukaryota</taxon>
        <taxon>Fungi</taxon>
        <taxon>Fungi incertae sedis</taxon>
        <taxon>Mucoromycota</taxon>
        <taxon>Glomeromycotina</taxon>
        <taxon>Glomeromycetes</taxon>
        <taxon>Glomerales</taxon>
        <taxon>Glomeraceae</taxon>
        <taxon>Rhizophagus</taxon>
    </lineage>
</organism>
<evidence type="ECO:0000313" key="3">
    <source>
        <dbReference type="Proteomes" id="UP000234323"/>
    </source>
</evidence>
<dbReference type="EMBL" id="LLXI01003091">
    <property type="protein sequence ID" value="PKY58604.1"/>
    <property type="molecule type" value="Genomic_DNA"/>
</dbReference>
<proteinExistence type="predicted"/>
<keyword evidence="3" id="KW-1185">Reference proteome</keyword>
<sequence>MFHKLCDDRPTTITFIKVKETEEILGASIQSSNTYIRYSYEKNMVKYEGESMEWILLMLEPNEKEIILVTHNECIFYSNDGKRSVWAKSGELPLPTSNPSVPEEAQPGKDREGFWTNEYLIEQQVG</sequence>
<comment type="caution">
    <text evidence="2">The sequence shown here is derived from an EMBL/GenBank/DDBJ whole genome shotgun (WGS) entry which is preliminary data.</text>
</comment>
<name>A0A2I1HI97_9GLOM</name>
<dbReference type="Proteomes" id="UP000234323">
    <property type="component" value="Unassembled WGS sequence"/>
</dbReference>
<evidence type="ECO:0000256" key="1">
    <source>
        <dbReference type="SAM" id="MobiDB-lite"/>
    </source>
</evidence>
<gene>
    <name evidence="2" type="ORF">RhiirA4_480658</name>
</gene>
<feature type="region of interest" description="Disordered" evidence="1">
    <location>
        <begin position="93"/>
        <end position="113"/>
    </location>
</feature>